<evidence type="ECO:0000313" key="1">
    <source>
        <dbReference type="EMBL" id="AEH25074.1"/>
    </source>
</evidence>
<reference evidence="1 2" key="1">
    <citation type="journal article" date="2011" name="J. Bacteriol.">
        <title>Complete genome sequence of the obligate piezophilic hyperthermophilic archaeon Pyrococcus yayanosii CH1.</title>
        <authorList>
            <person name="Jun X."/>
            <person name="Lupeng L."/>
            <person name="Minjuan X."/>
            <person name="Oger P."/>
            <person name="Fengping W."/>
            <person name="Jebbar M."/>
            <person name="Xiang X."/>
        </authorList>
    </citation>
    <scope>NUCLEOTIDE SEQUENCE [LARGE SCALE GENOMIC DNA]</scope>
    <source>
        <strain evidence="2">CH1 / JCM 16557</strain>
    </source>
</reference>
<name>F8AG20_PYRYC</name>
<dbReference type="AlphaFoldDB" id="F8AG20"/>
<gene>
    <name evidence="1" type="ordered locus">PYCH_14040</name>
</gene>
<accession>F8AG20</accession>
<sequence>MTFFPHDYVLRKHAELVFEEAERWGTFHTTTFYGNLQRSKNSAEAKELSTRLRSTETKATLFLF</sequence>
<keyword evidence="2" id="KW-1185">Reference proteome</keyword>
<dbReference type="eggNOG" id="arCOG10871">
    <property type="taxonomic scope" value="Archaea"/>
</dbReference>
<proteinExistence type="predicted"/>
<organism evidence="1 2">
    <name type="scientific">Pyrococcus yayanosii (strain CH1 / JCM 16557)</name>
    <dbReference type="NCBI Taxonomy" id="529709"/>
    <lineage>
        <taxon>Archaea</taxon>
        <taxon>Methanobacteriati</taxon>
        <taxon>Methanobacteriota</taxon>
        <taxon>Thermococci</taxon>
        <taxon>Thermococcales</taxon>
        <taxon>Thermococcaceae</taxon>
        <taxon>Pyrococcus</taxon>
    </lineage>
</organism>
<dbReference type="Proteomes" id="UP000008386">
    <property type="component" value="Chromosome"/>
</dbReference>
<dbReference type="KEGG" id="pya:PYCH_14040"/>
<dbReference type="HOGENOM" id="CLU_2857254_0_0_2"/>
<evidence type="ECO:0000313" key="2">
    <source>
        <dbReference type="Proteomes" id="UP000008386"/>
    </source>
</evidence>
<dbReference type="EMBL" id="CP002779">
    <property type="protein sequence ID" value="AEH25074.1"/>
    <property type="molecule type" value="Genomic_DNA"/>
</dbReference>
<protein>
    <submittedName>
        <fullName evidence="1">Uncharacterized protein</fullName>
    </submittedName>
</protein>